<proteinExistence type="predicted"/>
<dbReference type="EMBL" id="CAFBNE010000250">
    <property type="protein sequence ID" value="CAB4974731.1"/>
    <property type="molecule type" value="Genomic_DNA"/>
</dbReference>
<accession>A0A6J7M244</accession>
<organism evidence="2">
    <name type="scientific">freshwater metagenome</name>
    <dbReference type="NCBI Taxonomy" id="449393"/>
    <lineage>
        <taxon>unclassified sequences</taxon>
        <taxon>metagenomes</taxon>
        <taxon>ecological metagenomes</taxon>
    </lineage>
</organism>
<sequence>MTQAVVRRPSVPLTAKDEAELALLRTSPTFRKALEHLAPTGPSAVEAVSEAVLLHSVLEAGLAAIRAMAEADGYAEIAVQYAGQAEQRRRMSRRRTPTWIDEP</sequence>
<name>A0A6J7M244_9ZZZZ</name>
<evidence type="ECO:0000256" key="1">
    <source>
        <dbReference type="SAM" id="MobiDB-lite"/>
    </source>
</evidence>
<gene>
    <name evidence="2" type="ORF">UFOPK3772_03630</name>
</gene>
<evidence type="ECO:0000313" key="2">
    <source>
        <dbReference type="EMBL" id="CAB4974731.1"/>
    </source>
</evidence>
<reference evidence="2" key="1">
    <citation type="submission" date="2020-05" db="EMBL/GenBank/DDBJ databases">
        <authorList>
            <person name="Chiriac C."/>
            <person name="Salcher M."/>
            <person name="Ghai R."/>
            <person name="Kavagutti S V."/>
        </authorList>
    </citation>
    <scope>NUCLEOTIDE SEQUENCE</scope>
</reference>
<protein>
    <submittedName>
        <fullName evidence="2">Unannotated protein</fullName>
    </submittedName>
</protein>
<feature type="region of interest" description="Disordered" evidence="1">
    <location>
        <begin position="84"/>
        <end position="103"/>
    </location>
</feature>
<dbReference type="AlphaFoldDB" id="A0A6J7M244"/>